<dbReference type="EMBL" id="BOLY01000004">
    <property type="protein sequence ID" value="GIZ43939.1"/>
    <property type="molecule type" value="Genomic_DNA"/>
</dbReference>
<keyword evidence="4" id="KW-0472">Membrane</keyword>
<dbReference type="InterPro" id="IPR021765">
    <property type="entry name" value="UstYa-like"/>
</dbReference>
<dbReference type="GO" id="GO:0043386">
    <property type="term" value="P:mycotoxin biosynthetic process"/>
    <property type="evidence" value="ECO:0007669"/>
    <property type="project" value="InterPro"/>
</dbReference>
<comment type="caution">
    <text evidence="5">The sequence shown here is derived from an EMBL/GenBank/DDBJ whole genome shotgun (WGS) entry which is preliminary data.</text>
</comment>
<feature type="compositionally biased region" description="Polar residues" evidence="3">
    <location>
        <begin position="23"/>
        <end position="32"/>
    </location>
</feature>
<evidence type="ECO:0008006" key="7">
    <source>
        <dbReference type="Google" id="ProtNLM"/>
    </source>
</evidence>
<evidence type="ECO:0000256" key="1">
    <source>
        <dbReference type="ARBA" id="ARBA00004685"/>
    </source>
</evidence>
<keyword evidence="4" id="KW-0812">Transmembrane</keyword>
<evidence type="ECO:0000256" key="3">
    <source>
        <dbReference type="SAM" id="MobiDB-lite"/>
    </source>
</evidence>
<dbReference type="PANTHER" id="PTHR33365">
    <property type="entry name" value="YALI0B05434P"/>
    <property type="match status" value="1"/>
</dbReference>
<dbReference type="RefSeq" id="XP_044658426.1">
    <property type="nucleotide sequence ID" value="XM_044802491.1"/>
</dbReference>
<evidence type="ECO:0000313" key="5">
    <source>
        <dbReference type="EMBL" id="GIZ43939.1"/>
    </source>
</evidence>
<feature type="compositionally biased region" description="Polar residues" evidence="3">
    <location>
        <begin position="1"/>
        <end position="10"/>
    </location>
</feature>
<dbReference type="Pfam" id="PF11807">
    <property type="entry name" value="UstYa"/>
    <property type="match status" value="1"/>
</dbReference>
<feature type="transmembrane region" description="Helical" evidence="4">
    <location>
        <begin position="44"/>
        <end position="67"/>
    </location>
</feature>
<dbReference type="GeneID" id="68292723"/>
<protein>
    <recommendedName>
        <fullName evidence="7">Oxidase ustYa</fullName>
    </recommendedName>
</protein>
<gene>
    <name evidence="5" type="ORF">CKM354_000714800</name>
</gene>
<evidence type="ECO:0000256" key="4">
    <source>
        <dbReference type="SAM" id="Phobius"/>
    </source>
</evidence>
<reference evidence="5 6" key="1">
    <citation type="submission" date="2021-01" db="EMBL/GenBank/DDBJ databases">
        <title>Cercospora kikuchii MAFF 305040 whole genome shotgun sequence.</title>
        <authorList>
            <person name="Kashiwa T."/>
            <person name="Suzuki T."/>
        </authorList>
    </citation>
    <scope>NUCLEOTIDE SEQUENCE [LARGE SCALE GENOMIC DNA]</scope>
    <source>
        <strain evidence="5 6">MAFF 305040</strain>
    </source>
</reference>
<sequence length="249" mass="28424">MDSKGRTSGSYLDDDSIREDNPLMSQNASTKRPATRRWLNGRTIFTTLNLALFLTGISVWSQVAMLVKTKNLSCKAIANSAGEADLAYDSRVVFQPNWPLVDPPTNETNELWNRLSPPGEGVIELPNEATVGLPPSKPSTKRPLTHTVYGVSVFHQLHCVNLLRLNMYPEEFSWTLTDKTPEEIRMHRDHCIDYLRQAIMCNADVTFEPWTKHGINGMDAIHQCRDYNKIFTWAYEQRMDKEKDVIDPL</sequence>
<keyword evidence="4" id="KW-1133">Transmembrane helix</keyword>
<evidence type="ECO:0000256" key="2">
    <source>
        <dbReference type="ARBA" id="ARBA00035112"/>
    </source>
</evidence>
<dbReference type="OrthoDB" id="3687641at2759"/>
<accession>A0A9P3CJF1</accession>
<comment type="pathway">
    <text evidence="1">Mycotoxin biosynthesis.</text>
</comment>
<feature type="region of interest" description="Disordered" evidence="3">
    <location>
        <begin position="1"/>
        <end position="34"/>
    </location>
</feature>
<organism evidence="5 6">
    <name type="scientific">Cercospora kikuchii</name>
    <dbReference type="NCBI Taxonomy" id="84275"/>
    <lineage>
        <taxon>Eukaryota</taxon>
        <taxon>Fungi</taxon>
        <taxon>Dikarya</taxon>
        <taxon>Ascomycota</taxon>
        <taxon>Pezizomycotina</taxon>
        <taxon>Dothideomycetes</taxon>
        <taxon>Dothideomycetidae</taxon>
        <taxon>Mycosphaerellales</taxon>
        <taxon>Mycosphaerellaceae</taxon>
        <taxon>Cercospora</taxon>
    </lineage>
</organism>
<proteinExistence type="inferred from homology"/>
<keyword evidence="6" id="KW-1185">Reference proteome</keyword>
<evidence type="ECO:0000313" key="6">
    <source>
        <dbReference type="Proteomes" id="UP000825890"/>
    </source>
</evidence>
<comment type="similarity">
    <text evidence="2">Belongs to the ustYa family.</text>
</comment>
<dbReference type="PANTHER" id="PTHR33365:SF4">
    <property type="entry name" value="CYCLOCHLOROTINE BIOSYNTHESIS PROTEIN O"/>
    <property type="match status" value="1"/>
</dbReference>
<dbReference type="AlphaFoldDB" id="A0A9P3CJF1"/>
<name>A0A9P3CJF1_9PEZI</name>
<dbReference type="Proteomes" id="UP000825890">
    <property type="component" value="Unassembled WGS sequence"/>
</dbReference>